<proteinExistence type="predicted"/>
<accession>A0AAV6VFW9</accession>
<evidence type="ECO:0000313" key="1">
    <source>
        <dbReference type="EMBL" id="KAG8195382.1"/>
    </source>
</evidence>
<dbReference type="Proteomes" id="UP000827092">
    <property type="component" value="Unassembled WGS sequence"/>
</dbReference>
<evidence type="ECO:0000313" key="2">
    <source>
        <dbReference type="Proteomes" id="UP000827092"/>
    </source>
</evidence>
<gene>
    <name evidence="1" type="ORF">JTE90_001398</name>
</gene>
<sequence length="201" mass="22788">MKELSKTNEDRKIESSILKEKDILNSKWQDICNSLQSIDECKLLKRHLKSFESLLKASRTCETPGSIPAPTCSRKRKIEPQRRLFKTRKEKKKKENLIVKPSVEEKQQIAASLLLQYKQVDPEKLLPVNSSSSIVLSEELNVLPLGMGKGNIEKQTAQVQTVTPKCTTLSNTRRLMTDSGTPNVHPGNMRPNIIRLQALNK</sequence>
<dbReference type="EMBL" id="JAFNEN010000089">
    <property type="protein sequence ID" value="KAG8195382.1"/>
    <property type="molecule type" value="Genomic_DNA"/>
</dbReference>
<organism evidence="1 2">
    <name type="scientific">Oedothorax gibbosus</name>
    <dbReference type="NCBI Taxonomy" id="931172"/>
    <lineage>
        <taxon>Eukaryota</taxon>
        <taxon>Metazoa</taxon>
        <taxon>Ecdysozoa</taxon>
        <taxon>Arthropoda</taxon>
        <taxon>Chelicerata</taxon>
        <taxon>Arachnida</taxon>
        <taxon>Araneae</taxon>
        <taxon>Araneomorphae</taxon>
        <taxon>Entelegynae</taxon>
        <taxon>Araneoidea</taxon>
        <taxon>Linyphiidae</taxon>
        <taxon>Erigoninae</taxon>
        <taxon>Oedothorax</taxon>
    </lineage>
</organism>
<reference evidence="1 2" key="1">
    <citation type="journal article" date="2022" name="Nat. Ecol. Evol.">
        <title>A masculinizing supergene underlies an exaggerated male reproductive morph in a spider.</title>
        <authorList>
            <person name="Hendrickx F."/>
            <person name="De Corte Z."/>
            <person name="Sonet G."/>
            <person name="Van Belleghem S.M."/>
            <person name="Kostlbacher S."/>
            <person name="Vangestel C."/>
        </authorList>
    </citation>
    <scope>NUCLEOTIDE SEQUENCE [LARGE SCALE GENOMIC DNA]</scope>
    <source>
        <strain evidence="1">W744_W776</strain>
    </source>
</reference>
<protein>
    <submittedName>
        <fullName evidence="1">Uncharacterized protein</fullName>
    </submittedName>
</protein>
<dbReference type="AlphaFoldDB" id="A0AAV6VFW9"/>
<comment type="caution">
    <text evidence="1">The sequence shown here is derived from an EMBL/GenBank/DDBJ whole genome shotgun (WGS) entry which is preliminary data.</text>
</comment>
<keyword evidence="2" id="KW-1185">Reference proteome</keyword>
<name>A0AAV6VFW9_9ARAC</name>